<evidence type="ECO:0000313" key="2">
    <source>
        <dbReference type="EMBL" id="ABC78421.1"/>
    </source>
</evidence>
<dbReference type="KEGG" id="sat:SYN_01174"/>
<sequence length="87" mass="9582">MLTYEYECEMCGLRFERQQAISEDPLTECPECRGKVRRLISGGAGFLFKGSGPDQASRSEGGCSLERTGRTCCGREERCGDSSCGRE</sequence>
<dbReference type="SMART" id="SM00834">
    <property type="entry name" value="CxxC_CXXC_SSSS"/>
    <property type="match status" value="1"/>
</dbReference>
<protein>
    <submittedName>
        <fullName evidence="2">Hypothetical cytosolic protein</fullName>
    </submittedName>
</protein>
<dbReference type="Pfam" id="PF09723">
    <property type="entry name" value="Zn_ribbon_8"/>
    <property type="match status" value="1"/>
</dbReference>
<dbReference type="InParanoid" id="Q2LWG1"/>
<evidence type="ECO:0000259" key="1">
    <source>
        <dbReference type="SMART" id="SM00834"/>
    </source>
</evidence>
<dbReference type="PANTHER" id="PTHR34404:SF2">
    <property type="entry name" value="CONSERVED SERINE RICH PROTEIN"/>
    <property type="match status" value="1"/>
</dbReference>
<dbReference type="Proteomes" id="UP000001933">
    <property type="component" value="Chromosome"/>
</dbReference>
<dbReference type="EMBL" id="CP000252">
    <property type="protein sequence ID" value="ABC78421.1"/>
    <property type="molecule type" value="Genomic_DNA"/>
</dbReference>
<dbReference type="eggNOG" id="COG2331">
    <property type="taxonomic scope" value="Bacteria"/>
</dbReference>
<dbReference type="OrthoDB" id="9813321at2"/>
<dbReference type="AlphaFoldDB" id="Q2LWG1"/>
<organism evidence="2 3">
    <name type="scientific">Syntrophus aciditrophicus (strain SB)</name>
    <dbReference type="NCBI Taxonomy" id="56780"/>
    <lineage>
        <taxon>Bacteria</taxon>
        <taxon>Pseudomonadati</taxon>
        <taxon>Thermodesulfobacteriota</taxon>
        <taxon>Syntrophia</taxon>
        <taxon>Syntrophales</taxon>
        <taxon>Syntrophaceae</taxon>
        <taxon>Syntrophus</taxon>
    </lineage>
</organism>
<name>Q2LWG1_SYNAS</name>
<accession>Q2LWG1</accession>
<dbReference type="PANTHER" id="PTHR34404">
    <property type="entry name" value="REGULATORY PROTEIN, FMDB FAMILY"/>
    <property type="match status" value="1"/>
</dbReference>
<evidence type="ECO:0000313" key="3">
    <source>
        <dbReference type="Proteomes" id="UP000001933"/>
    </source>
</evidence>
<keyword evidence="3" id="KW-1185">Reference proteome</keyword>
<dbReference type="RefSeq" id="WP_011418440.1">
    <property type="nucleotide sequence ID" value="NC_007759.1"/>
</dbReference>
<dbReference type="InterPro" id="IPR013429">
    <property type="entry name" value="Regulatory_FmdB_Zinc_ribbon"/>
</dbReference>
<dbReference type="HOGENOM" id="CLU_136025_3_1_7"/>
<gene>
    <name evidence="2" type="ORF">SYN_01174</name>
</gene>
<dbReference type="STRING" id="56780.SYN_01174"/>
<feature type="domain" description="Putative regulatory protein FmdB zinc ribbon" evidence="1">
    <location>
        <begin position="1"/>
        <end position="41"/>
    </location>
</feature>
<reference evidence="2 3" key="1">
    <citation type="journal article" date="2007" name="Proc. Natl. Acad. Sci. U.S.A.">
        <title>The genome of Syntrophus aciditrophicus: life at the thermodynamic limit of microbial growth.</title>
        <authorList>
            <person name="McInerney M.J."/>
            <person name="Rohlin L."/>
            <person name="Mouttaki H."/>
            <person name="Kim U."/>
            <person name="Krupp R.S."/>
            <person name="Rios-Hernandez L."/>
            <person name="Sieber J."/>
            <person name="Struchtemeyer C.G."/>
            <person name="Bhattacharyya A."/>
            <person name="Campbell J.W."/>
            <person name="Gunsalus R.P."/>
        </authorList>
    </citation>
    <scope>NUCLEOTIDE SEQUENCE [LARGE SCALE GENOMIC DNA]</scope>
    <source>
        <strain evidence="2 3">SB</strain>
    </source>
</reference>
<proteinExistence type="predicted"/>
<dbReference type="NCBIfam" id="TIGR02605">
    <property type="entry name" value="CxxC_CxxC_SSSS"/>
    <property type="match status" value="1"/>
</dbReference>